<evidence type="ECO:0000313" key="13">
    <source>
        <dbReference type="EMBL" id="JAI52358.1"/>
    </source>
</evidence>
<dbReference type="SUPFAM" id="SSF46458">
    <property type="entry name" value="Globin-like"/>
    <property type="match status" value="1"/>
</dbReference>
<dbReference type="InterPro" id="IPR044399">
    <property type="entry name" value="Mb-like_M"/>
</dbReference>
<keyword evidence="2 7" id="KW-0349">Heme</keyword>
<feature type="signal peptide" evidence="11">
    <location>
        <begin position="1"/>
        <end position="18"/>
    </location>
</feature>
<feature type="binding site" description="proximal binding residue" evidence="8">
    <location>
        <position position="117"/>
    </location>
    <ligand>
        <name>heme b</name>
        <dbReference type="ChEBI" id="CHEBI:60344"/>
    </ligand>
    <ligandPart>
        <name>Fe</name>
        <dbReference type="ChEBI" id="CHEBI:18248"/>
    </ligandPart>
</feature>
<keyword evidence="6 9" id="KW-1015">Disulfide bond</keyword>
<dbReference type="EMBL" id="GBIL01039254">
    <property type="protein sequence ID" value="JAI52358.1"/>
    <property type="molecule type" value="Transcribed_RNA"/>
</dbReference>
<evidence type="ECO:0000256" key="5">
    <source>
        <dbReference type="ARBA" id="ARBA00023004"/>
    </source>
</evidence>
<evidence type="ECO:0000256" key="11">
    <source>
        <dbReference type="SAM" id="SignalP"/>
    </source>
</evidence>
<name>A0A0P4VK04_9ANNE</name>
<dbReference type="CDD" id="cd01040">
    <property type="entry name" value="Mb-like"/>
    <property type="match status" value="1"/>
</dbReference>
<dbReference type="GO" id="GO:0005576">
    <property type="term" value="C:extracellular region"/>
    <property type="evidence" value="ECO:0007669"/>
    <property type="project" value="UniProtKB-UniRule"/>
</dbReference>
<comment type="similarity">
    <text evidence="7 10">Belongs to the globin family.</text>
</comment>
<evidence type="ECO:0000256" key="10">
    <source>
        <dbReference type="RuleBase" id="RU000356"/>
    </source>
</evidence>
<evidence type="ECO:0000256" key="1">
    <source>
        <dbReference type="ARBA" id="ARBA00022448"/>
    </source>
</evidence>
<dbReference type="Gene3D" id="1.10.490.10">
    <property type="entry name" value="Globins"/>
    <property type="match status" value="1"/>
</dbReference>
<feature type="domain" description="Globin" evidence="12">
    <location>
        <begin position="22"/>
        <end position="167"/>
    </location>
</feature>
<dbReference type="PIRSF" id="PIRSF036517">
    <property type="entry name" value="Ext_hemo"/>
    <property type="match status" value="1"/>
</dbReference>
<evidence type="ECO:0000256" key="4">
    <source>
        <dbReference type="ARBA" id="ARBA00022723"/>
    </source>
</evidence>
<keyword evidence="5 7" id="KW-0408">Iron</keyword>
<dbReference type="InterPro" id="IPR000971">
    <property type="entry name" value="Globin"/>
</dbReference>
<evidence type="ECO:0000256" key="6">
    <source>
        <dbReference type="ARBA" id="ARBA00023157"/>
    </source>
</evidence>
<dbReference type="InterPro" id="IPR014610">
    <property type="entry name" value="Haemoglobin_extracell"/>
</dbReference>
<feature type="disulfide bond" evidence="9">
    <location>
        <begin position="23"/>
        <end position="154"/>
    </location>
</feature>
<keyword evidence="11" id="KW-0732">Signal</keyword>
<dbReference type="GO" id="GO:0020037">
    <property type="term" value="F:heme binding"/>
    <property type="evidence" value="ECO:0007669"/>
    <property type="project" value="UniProtKB-UniRule"/>
</dbReference>
<evidence type="ECO:0000256" key="9">
    <source>
        <dbReference type="PIRSR" id="PIRSR036517-2"/>
    </source>
</evidence>
<dbReference type="GO" id="GO:0005506">
    <property type="term" value="F:iron ion binding"/>
    <property type="evidence" value="ECO:0007669"/>
    <property type="project" value="UniProtKB-UniRule"/>
</dbReference>
<dbReference type="PROSITE" id="PS01033">
    <property type="entry name" value="GLOBIN"/>
    <property type="match status" value="1"/>
</dbReference>
<gene>
    <name evidence="13" type="primary">HgBp</name>
</gene>
<dbReference type="GO" id="GO:0005833">
    <property type="term" value="C:hemoglobin complex"/>
    <property type="evidence" value="ECO:0007669"/>
    <property type="project" value="UniProtKB-UniRule"/>
</dbReference>
<protein>
    <recommendedName>
        <fullName evidence="7">Extracellular globin</fullName>
    </recommendedName>
</protein>
<sequence>MKFGLCLVLVAVLGYAFADDDCCSAEDRRELKFIWNYIWASGFTDRKAAIAGAVFKDLFQHYPSAHDLFTRVKVDEPDSGEYRSHLIRVANGLDLLIGLLDDTQVLDHQLNHLADQHILRKGVTQQFFKGIGESFARVFPQVSSCFNVDAWNRCFHRLANRISKDLPAA</sequence>
<dbReference type="InterPro" id="IPR012292">
    <property type="entry name" value="Globin/Proto"/>
</dbReference>
<feature type="chain" id="PRO_5006069879" description="Extracellular globin" evidence="11">
    <location>
        <begin position="19"/>
        <end position="169"/>
    </location>
</feature>
<evidence type="ECO:0000256" key="8">
    <source>
        <dbReference type="PIRSR" id="PIRSR036517-1"/>
    </source>
</evidence>
<dbReference type="GO" id="GO:0005344">
    <property type="term" value="F:oxygen carrier activity"/>
    <property type="evidence" value="ECO:0007669"/>
    <property type="project" value="UniProtKB-UniRule"/>
</dbReference>
<keyword evidence="1 7" id="KW-0813">Transport</keyword>
<dbReference type="InterPro" id="IPR009050">
    <property type="entry name" value="Globin-like_sf"/>
</dbReference>
<accession>A0A0P4VK04</accession>
<dbReference type="GO" id="GO:0019825">
    <property type="term" value="F:oxygen binding"/>
    <property type="evidence" value="ECO:0007669"/>
    <property type="project" value="UniProtKB-UniRule"/>
</dbReference>
<evidence type="ECO:0000256" key="7">
    <source>
        <dbReference type="PIRNR" id="PIRNR036517"/>
    </source>
</evidence>
<dbReference type="AlphaFoldDB" id="A0A0P4VK04"/>
<keyword evidence="3 7" id="KW-0561">Oxygen transport</keyword>
<reference evidence="13" key="1">
    <citation type="submission" date="2014-07" db="EMBL/GenBank/DDBJ databases">
        <title>The Crystallographic structure of the giant hemoglobin from Glossoscolex paulistus at 3.2 A resolution.</title>
        <authorList>
            <person name="Bachega J.F.R."/>
            <person name="Maluf F.V."/>
            <person name="Babak A."/>
            <person name="Pereira H.D."/>
            <person name="Carazzolle M.F."/>
            <person name="Orville A."/>
            <person name="Tabak M."/>
            <person name="Garratt R.C."/>
            <person name="Horjales E.R."/>
        </authorList>
    </citation>
    <scope>NUCLEOTIDE SEQUENCE</scope>
    <source>
        <tissue evidence="13">Whole organism</tissue>
    </source>
</reference>
<evidence type="ECO:0000256" key="2">
    <source>
        <dbReference type="ARBA" id="ARBA00022617"/>
    </source>
</evidence>
<evidence type="ECO:0000256" key="3">
    <source>
        <dbReference type="ARBA" id="ARBA00022621"/>
    </source>
</evidence>
<evidence type="ECO:0000259" key="12">
    <source>
        <dbReference type="PROSITE" id="PS01033"/>
    </source>
</evidence>
<organism evidence="13">
    <name type="scientific">Glossoscolex paulistus</name>
    <dbReference type="NCBI Taxonomy" id="1046353"/>
    <lineage>
        <taxon>Eukaryota</taxon>
        <taxon>Metazoa</taxon>
        <taxon>Spiralia</taxon>
        <taxon>Lophotrochozoa</taxon>
        <taxon>Annelida</taxon>
        <taxon>Clitellata</taxon>
        <taxon>Oligochaeta</taxon>
        <taxon>Crassiclitellata</taxon>
        <taxon>Lumbricina</taxon>
        <taxon>Glossoscolecidae</taxon>
        <taxon>Glossoscolex</taxon>
    </lineage>
</organism>
<proteinExistence type="inferred from homology"/>
<keyword evidence="4 7" id="KW-0479">Metal-binding</keyword>
<dbReference type="Pfam" id="PF00042">
    <property type="entry name" value="Globin"/>
    <property type="match status" value="1"/>
</dbReference>